<keyword evidence="2" id="KW-0238">DNA-binding</keyword>
<protein>
    <submittedName>
        <fullName evidence="5">ArsR family transcriptional regulator</fullName>
    </submittedName>
</protein>
<evidence type="ECO:0000313" key="5">
    <source>
        <dbReference type="EMBL" id="MBB5840521.1"/>
    </source>
</evidence>
<dbReference type="SMART" id="SM00418">
    <property type="entry name" value="HTH_ARSR"/>
    <property type="match status" value="1"/>
</dbReference>
<dbReference type="InterPro" id="IPR001845">
    <property type="entry name" value="HTH_ArsR_DNA-bd_dom"/>
</dbReference>
<dbReference type="PANTHER" id="PTHR33154">
    <property type="entry name" value="TRANSCRIPTIONAL REGULATOR, ARSR FAMILY"/>
    <property type="match status" value="1"/>
</dbReference>
<dbReference type="PANTHER" id="PTHR33154:SF18">
    <property type="entry name" value="ARSENICAL RESISTANCE OPERON REPRESSOR"/>
    <property type="match status" value="1"/>
</dbReference>
<organism evidence="5 6">
    <name type="scientific">Kribbella italica</name>
    <dbReference type="NCBI Taxonomy" id="1540520"/>
    <lineage>
        <taxon>Bacteria</taxon>
        <taxon>Bacillati</taxon>
        <taxon>Actinomycetota</taxon>
        <taxon>Actinomycetes</taxon>
        <taxon>Propionibacteriales</taxon>
        <taxon>Kribbellaceae</taxon>
        <taxon>Kribbella</taxon>
    </lineage>
</organism>
<comment type="caution">
    <text evidence="5">The sequence shown here is derived from an EMBL/GenBank/DDBJ whole genome shotgun (WGS) entry which is preliminary data.</text>
</comment>
<proteinExistence type="predicted"/>
<dbReference type="GO" id="GO:0003700">
    <property type="term" value="F:DNA-binding transcription factor activity"/>
    <property type="evidence" value="ECO:0007669"/>
    <property type="project" value="InterPro"/>
</dbReference>
<dbReference type="InterPro" id="IPR036388">
    <property type="entry name" value="WH-like_DNA-bd_sf"/>
</dbReference>
<gene>
    <name evidence="5" type="ORF">HDA39_007255</name>
</gene>
<dbReference type="SUPFAM" id="SSF46785">
    <property type="entry name" value="Winged helix' DNA-binding domain"/>
    <property type="match status" value="1"/>
</dbReference>
<dbReference type="PROSITE" id="PS50987">
    <property type="entry name" value="HTH_ARSR_2"/>
    <property type="match status" value="1"/>
</dbReference>
<accession>A0A7W9JE73</accession>
<dbReference type="NCBIfam" id="NF033788">
    <property type="entry name" value="HTH_metalloreg"/>
    <property type="match status" value="1"/>
</dbReference>
<dbReference type="Pfam" id="PF01022">
    <property type="entry name" value="HTH_5"/>
    <property type="match status" value="1"/>
</dbReference>
<keyword evidence="6" id="KW-1185">Reference proteome</keyword>
<dbReference type="Gene3D" id="1.10.10.10">
    <property type="entry name" value="Winged helix-like DNA-binding domain superfamily/Winged helix DNA-binding domain"/>
    <property type="match status" value="1"/>
</dbReference>
<sequence>MLLTIAEPGRALSTEPIGEREAAVAAASFRALGDPVRLRLLSMIASCGTDSLCVCELASGFSVTGPTISHHLKVLRQGGLIHSDRHGNRINYRADLIALNRLGALLTMCDNRHDGAPS</sequence>
<dbReference type="GO" id="GO:0003677">
    <property type="term" value="F:DNA binding"/>
    <property type="evidence" value="ECO:0007669"/>
    <property type="project" value="UniProtKB-KW"/>
</dbReference>
<dbReference type="AlphaFoldDB" id="A0A7W9JE73"/>
<dbReference type="EMBL" id="JACHMY010000001">
    <property type="protein sequence ID" value="MBB5840521.1"/>
    <property type="molecule type" value="Genomic_DNA"/>
</dbReference>
<dbReference type="InterPro" id="IPR011991">
    <property type="entry name" value="ArsR-like_HTH"/>
</dbReference>
<dbReference type="RefSeq" id="WP_184802941.1">
    <property type="nucleotide sequence ID" value="NZ_JACHMY010000001.1"/>
</dbReference>
<dbReference type="CDD" id="cd00090">
    <property type="entry name" value="HTH_ARSR"/>
    <property type="match status" value="1"/>
</dbReference>
<feature type="domain" description="HTH arsR-type" evidence="4">
    <location>
        <begin position="17"/>
        <end position="114"/>
    </location>
</feature>
<evidence type="ECO:0000259" key="4">
    <source>
        <dbReference type="PROSITE" id="PS50987"/>
    </source>
</evidence>
<name>A0A7W9JE73_9ACTN</name>
<evidence type="ECO:0000256" key="2">
    <source>
        <dbReference type="ARBA" id="ARBA00023125"/>
    </source>
</evidence>
<keyword evidence="3" id="KW-0804">Transcription</keyword>
<evidence type="ECO:0000256" key="3">
    <source>
        <dbReference type="ARBA" id="ARBA00023163"/>
    </source>
</evidence>
<dbReference type="Proteomes" id="UP000549971">
    <property type="component" value="Unassembled WGS sequence"/>
</dbReference>
<reference evidence="5 6" key="1">
    <citation type="submission" date="2020-08" db="EMBL/GenBank/DDBJ databases">
        <title>Sequencing the genomes of 1000 actinobacteria strains.</title>
        <authorList>
            <person name="Klenk H.-P."/>
        </authorList>
    </citation>
    <scope>NUCLEOTIDE SEQUENCE [LARGE SCALE GENOMIC DNA]</scope>
    <source>
        <strain evidence="5 6">DSM 28967</strain>
    </source>
</reference>
<dbReference type="InterPro" id="IPR051081">
    <property type="entry name" value="HTH_MetalResp_TranReg"/>
</dbReference>
<keyword evidence="1" id="KW-0805">Transcription regulation</keyword>
<dbReference type="InterPro" id="IPR036390">
    <property type="entry name" value="WH_DNA-bd_sf"/>
</dbReference>
<dbReference type="PRINTS" id="PR00778">
    <property type="entry name" value="HTHARSR"/>
</dbReference>
<evidence type="ECO:0000313" key="6">
    <source>
        <dbReference type="Proteomes" id="UP000549971"/>
    </source>
</evidence>
<evidence type="ECO:0000256" key="1">
    <source>
        <dbReference type="ARBA" id="ARBA00023015"/>
    </source>
</evidence>